<keyword evidence="2" id="KW-0808">Transferase</keyword>
<organism evidence="2">
    <name type="scientific">mine drainage metagenome</name>
    <dbReference type="NCBI Taxonomy" id="410659"/>
    <lineage>
        <taxon>unclassified sequences</taxon>
        <taxon>metagenomes</taxon>
        <taxon>ecological metagenomes</taxon>
    </lineage>
</organism>
<dbReference type="GO" id="GO:0004149">
    <property type="term" value="F:dihydrolipoyllysine-residue succinyltransferase activity"/>
    <property type="evidence" value="ECO:0007669"/>
    <property type="project" value="UniProtKB-EC"/>
</dbReference>
<reference evidence="2" key="2">
    <citation type="journal article" date="2014" name="ISME J.">
        <title>Microbial stratification in low pH oxic and suboxic macroscopic growths along an acid mine drainage.</title>
        <authorList>
            <person name="Mendez-Garcia C."/>
            <person name="Mesa V."/>
            <person name="Sprenger R.R."/>
            <person name="Richter M."/>
            <person name="Diez M.S."/>
            <person name="Solano J."/>
            <person name="Bargiela R."/>
            <person name="Golyshina O.V."/>
            <person name="Manteca A."/>
            <person name="Ramos J.L."/>
            <person name="Gallego J.R."/>
            <person name="Llorente I."/>
            <person name="Martins Dos Santos V.A."/>
            <person name="Jensen O.N."/>
            <person name="Pelaez A.I."/>
            <person name="Sanchez J."/>
            <person name="Ferrer M."/>
        </authorList>
    </citation>
    <scope>NUCLEOTIDE SEQUENCE</scope>
</reference>
<dbReference type="Gene3D" id="3.30.559.10">
    <property type="entry name" value="Chloramphenicol acetyltransferase-like domain"/>
    <property type="match status" value="1"/>
</dbReference>
<evidence type="ECO:0000313" key="2">
    <source>
        <dbReference type="EMBL" id="EQD68856.1"/>
    </source>
</evidence>
<dbReference type="InterPro" id="IPR023213">
    <property type="entry name" value="CAT-like_dom_sf"/>
</dbReference>
<dbReference type="InterPro" id="IPR001078">
    <property type="entry name" value="2-oxoacid_DH_actylTfrase"/>
</dbReference>
<dbReference type="EC" id="2.3.1.61" evidence="2"/>
<keyword evidence="2" id="KW-0012">Acyltransferase</keyword>
<name>T1B7D2_9ZZZZ</name>
<comment type="caution">
    <text evidence="2">The sequence shown here is derived from an EMBL/GenBank/DDBJ whole genome shotgun (WGS) entry which is preliminary data.</text>
</comment>
<reference evidence="2" key="1">
    <citation type="submission" date="2013-08" db="EMBL/GenBank/DDBJ databases">
        <authorList>
            <person name="Mendez C."/>
            <person name="Richter M."/>
            <person name="Ferrer M."/>
            <person name="Sanchez J."/>
        </authorList>
    </citation>
    <scope>NUCLEOTIDE SEQUENCE</scope>
</reference>
<sequence length="46" mass="4924">MYRLAQELKDLGERGRQGKLTRDELTGSTFTVTSLGALGGLMAPPS</sequence>
<dbReference type="EMBL" id="AUZZ01000190">
    <property type="protein sequence ID" value="EQD68856.1"/>
    <property type="molecule type" value="Genomic_DNA"/>
</dbReference>
<evidence type="ECO:0000259" key="1">
    <source>
        <dbReference type="Pfam" id="PF00198"/>
    </source>
</evidence>
<dbReference type="Pfam" id="PF00198">
    <property type="entry name" value="2-oxoacid_dh"/>
    <property type="match status" value="1"/>
</dbReference>
<accession>T1B7D2</accession>
<gene>
    <name evidence="2" type="ORF">B2A_00263</name>
</gene>
<proteinExistence type="predicted"/>
<dbReference type="AlphaFoldDB" id="T1B7D2"/>
<protein>
    <submittedName>
        <fullName evidence="2">2-oxoacid dehydrogenase acyltransferase, catalytic domain protein</fullName>
        <ecNumber evidence="2">2.3.1.61</ecNumber>
    </submittedName>
</protein>
<feature type="domain" description="2-oxoacid dehydrogenase acyltransferase catalytic" evidence="1">
    <location>
        <begin position="2"/>
        <end position="45"/>
    </location>
</feature>
<dbReference type="SUPFAM" id="SSF52777">
    <property type="entry name" value="CoA-dependent acyltransferases"/>
    <property type="match status" value="1"/>
</dbReference>